<protein>
    <recommendedName>
        <fullName evidence="4">LPXTG-motif cell wall-anchored protein</fullName>
    </recommendedName>
</protein>
<keyword evidence="3" id="KW-1185">Reference proteome</keyword>
<feature type="transmembrane region" description="Helical" evidence="1">
    <location>
        <begin position="26"/>
        <end position="45"/>
    </location>
</feature>
<name>A0A542YQQ9_9MICO</name>
<sequence>MYNNISAPMAAGGSGGMLAMTGTNSLWLGLAAFALLALGAAVLRIGPRRASRASIDSGHWA</sequence>
<dbReference type="EMBL" id="VFOP01000001">
    <property type="protein sequence ID" value="TQL50254.1"/>
    <property type="molecule type" value="Genomic_DNA"/>
</dbReference>
<dbReference type="AlphaFoldDB" id="A0A542YQQ9"/>
<keyword evidence="1" id="KW-1133">Transmembrane helix</keyword>
<evidence type="ECO:0000256" key="1">
    <source>
        <dbReference type="SAM" id="Phobius"/>
    </source>
</evidence>
<evidence type="ECO:0008006" key="4">
    <source>
        <dbReference type="Google" id="ProtNLM"/>
    </source>
</evidence>
<keyword evidence="1" id="KW-0812">Transmembrane</keyword>
<gene>
    <name evidence="2" type="ORF">FB467_1358</name>
</gene>
<evidence type="ECO:0000313" key="2">
    <source>
        <dbReference type="EMBL" id="TQL50254.1"/>
    </source>
</evidence>
<reference evidence="2 3" key="1">
    <citation type="submission" date="2019-06" db="EMBL/GenBank/DDBJ databases">
        <title>Sequencing the genomes of 1000 actinobacteria strains.</title>
        <authorList>
            <person name="Klenk H.-P."/>
        </authorList>
    </citation>
    <scope>NUCLEOTIDE SEQUENCE [LARGE SCALE GENOMIC DNA]</scope>
    <source>
        <strain evidence="2 3">DSM 12335</strain>
    </source>
</reference>
<organism evidence="2 3">
    <name type="scientific">Ornithinicoccus hortensis</name>
    <dbReference type="NCBI Taxonomy" id="82346"/>
    <lineage>
        <taxon>Bacteria</taxon>
        <taxon>Bacillati</taxon>
        <taxon>Actinomycetota</taxon>
        <taxon>Actinomycetes</taxon>
        <taxon>Micrococcales</taxon>
        <taxon>Intrasporangiaceae</taxon>
        <taxon>Ornithinicoccus</taxon>
    </lineage>
</organism>
<proteinExistence type="predicted"/>
<evidence type="ECO:0000313" key="3">
    <source>
        <dbReference type="Proteomes" id="UP000319516"/>
    </source>
</evidence>
<keyword evidence="1" id="KW-0472">Membrane</keyword>
<dbReference type="RefSeq" id="WP_141784407.1">
    <property type="nucleotide sequence ID" value="NZ_BAAAIK010000004.1"/>
</dbReference>
<comment type="caution">
    <text evidence="2">The sequence shown here is derived from an EMBL/GenBank/DDBJ whole genome shotgun (WGS) entry which is preliminary data.</text>
</comment>
<dbReference type="Proteomes" id="UP000319516">
    <property type="component" value="Unassembled WGS sequence"/>
</dbReference>
<accession>A0A542YQQ9</accession>